<dbReference type="SMART" id="SM00849">
    <property type="entry name" value="Lactamase_B"/>
    <property type="match status" value="1"/>
</dbReference>
<evidence type="ECO:0000313" key="7">
    <source>
        <dbReference type="EMBL" id="PRZ42435.1"/>
    </source>
</evidence>
<evidence type="ECO:0000256" key="2">
    <source>
        <dbReference type="ARBA" id="ARBA00007749"/>
    </source>
</evidence>
<dbReference type="Pfam" id="PF00753">
    <property type="entry name" value="Lactamase_B"/>
    <property type="match status" value="1"/>
</dbReference>
<keyword evidence="5" id="KW-0862">Zinc</keyword>
<keyword evidence="4 7" id="KW-0378">Hydrolase</keyword>
<comment type="similarity">
    <text evidence="2">Belongs to the metallo-beta-lactamase superfamily.</text>
</comment>
<gene>
    <name evidence="7" type="ORF">CLV47_10553</name>
</gene>
<comment type="caution">
    <text evidence="7">The sequence shown here is derived from an EMBL/GenBank/DDBJ whole genome shotgun (WGS) entry which is preliminary data.</text>
</comment>
<dbReference type="GO" id="GO:0046872">
    <property type="term" value="F:metal ion binding"/>
    <property type="evidence" value="ECO:0007669"/>
    <property type="project" value="UniProtKB-KW"/>
</dbReference>
<evidence type="ECO:0000313" key="8">
    <source>
        <dbReference type="Proteomes" id="UP000237752"/>
    </source>
</evidence>
<evidence type="ECO:0000256" key="5">
    <source>
        <dbReference type="ARBA" id="ARBA00022833"/>
    </source>
</evidence>
<dbReference type="InterPro" id="IPR036866">
    <property type="entry name" value="RibonucZ/Hydroxyglut_hydro"/>
</dbReference>
<evidence type="ECO:0000256" key="1">
    <source>
        <dbReference type="ARBA" id="ARBA00001947"/>
    </source>
</evidence>
<dbReference type="EMBL" id="PVUE01000005">
    <property type="protein sequence ID" value="PRZ42435.1"/>
    <property type="molecule type" value="Genomic_DNA"/>
</dbReference>
<dbReference type="SUPFAM" id="SSF56281">
    <property type="entry name" value="Metallo-hydrolase/oxidoreductase"/>
    <property type="match status" value="1"/>
</dbReference>
<name>A0A2T1A1F5_9ACTN</name>
<evidence type="ECO:0000259" key="6">
    <source>
        <dbReference type="SMART" id="SM00849"/>
    </source>
</evidence>
<dbReference type="AlphaFoldDB" id="A0A2T1A1F5"/>
<dbReference type="OrthoDB" id="3196337at2"/>
<dbReference type="Gene3D" id="3.60.15.10">
    <property type="entry name" value="Ribonuclease Z/Hydroxyacylglutathione hydrolase-like"/>
    <property type="match status" value="1"/>
</dbReference>
<organism evidence="7 8">
    <name type="scientific">Antricoccus suffuscus</name>
    <dbReference type="NCBI Taxonomy" id="1629062"/>
    <lineage>
        <taxon>Bacteria</taxon>
        <taxon>Bacillati</taxon>
        <taxon>Actinomycetota</taxon>
        <taxon>Actinomycetes</taxon>
        <taxon>Geodermatophilales</taxon>
        <taxon>Antricoccaceae</taxon>
        <taxon>Antricoccus</taxon>
    </lineage>
</organism>
<feature type="domain" description="Metallo-beta-lactamase" evidence="6">
    <location>
        <begin position="42"/>
        <end position="244"/>
    </location>
</feature>
<keyword evidence="3" id="KW-0479">Metal-binding</keyword>
<dbReference type="CDD" id="cd07729">
    <property type="entry name" value="AHL_lactonase_MBL-fold"/>
    <property type="match status" value="1"/>
</dbReference>
<protein>
    <submittedName>
        <fullName evidence="7">Glyoxylase-like metal-dependent hydrolase (Beta-lactamase superfamily II)</fullName>
    </submittedName>
</protein>
<dbReference type="InterPro" id="IPR001279">
    <property type="entry name" value="Metallo-B-lactamas"/>
</dbReference>
<dbReference type="GO" id="GO:0016787">
    <property type="term" value="F:hydrolase activity"/>
    <property type="evidence" value="ECO:0007669"/>
    <property type="project" value="UniProtKB-KW"/>
</dbReference>
<keyword evidence="8" id="KW-1185">Reference proteome</keyword>
<evidence type="ECO:0000256" key="3">
    <source>
        <dbReference type="ARBA" id="ARBA00022723"/>
    </source>
</evidence>
<evidence type="ECO:0000256" key="4">
    <source>
        <dbReference type="ARBA" id="ARBA00022801"/>
    </source>
</evidence>
<dbReference type="Proteomes" id="UP000237752">
    <property type="component" value="Unassembled WGS sequence"/>
</dbReference>
<comment type="cofactor">
    <cofactor evidence="1">
        <name>Zn(2+)</name>
        <dbReference type="ChEBI" id="CHEBI:29105"/>
    </cofactor>
</comment>
<dbReference type="RefSeq" id="WP_106348479.1">
    <property type="nucleotide sequence ID" value="NZ_PVUE01000005.1"/>
</dbReference>
<reference evidence="7 8" key="1">
    <citation type="submission" date="2018-03" db="EMBL/GenBank/DDBJ databases">
        <title>Genomic Encyclopedia of Archaeal and Bacterial Type Strains, Phase II (KMG-II): from individual species to whole genera.</title>
        <authorList>
            <person name="Goeker M."/>
        </authorList>
    </citation>
    <scope>NUCLEOTIDE SEQUENCE [LARGE SCALE GENOMIC DNA]</scope>
    <source>
        <strain evidence="7 8">DSM 100065</strain>
    </source>
</reference>
<dbReference type="PANTHER" id="PTHR42978">
    <property type="entry name" value="QUORUM-QUENCHING LACTONASE YTNP-RELATED-RELATED"/>
    <property type="match status" value="1"/>
</dbReference>
<dbReference type="InterPro" id="IPR051013">
    <property type="entry name" value="MBL_superfamily_lactonases"/>
</dbReference>
<dbReference type="PANTHER" id="PTHR42978:SF7">
    <property type="entry name" value="METALLO-HYDROLASE RV2300C-RELATED"/>
    <property type="match status" value="1"/>
</dbReference>
<sequence length="267" mass="29727">MSGESTDEFEVYAMRYAHRESGVRAEHFYGFDDCQDQLSPMDFYVWAAISPSTTVIVDAGFTPQTAATRGGGREYLRTPMETLSGLGRAADTVEHLVITHLHYDHVGHIADFPRAEVLVQRAEYDFWSGPMADRGDYAHLSYKSDMDYLAGQLDAGRVRLLDGDTTVVPGITTHFLGGHTPGMQAVRVKTNKGYVALASDSSHFYENFQTDRPFAIVDHLPSMYLAFDKLRELASTEELIIPGHDPRVMERFPAASPELEGFAVRIA</sequence>
<proteinExistence type="inferred from homology"/>
<accession>A0A2T1A1F5</accession>